<name>A0A844CWN2_9RHOB</name>
<dbReference type="Proteomes" id="UP000564704">
    <property type="component" value="Unassembled WGS sequence"/>
</dbReference>
<dbReference type="OrthoDB" id="9798292at2"/>
<reference evidence="1 2" key="1">
    <citation type="submission" date="2019-05" db="EMBL/GenBank/DDBJ databases">
        <title>Roseovarius bejariae sp. nov., a moderately halophylic bacterium isolated from a saline soil in Rambla Salada (Murcia).</title>
        <authorList>
            <person name="Castro D.J."/>
            <person name="Gomez-Altuve A."/>
            <person name="Reina J.C."/>
            <person name="Rodriguez M."/>
            <person name="Sampedro I."/>
            <person name="Llamas I."/>
            <person name="Martinez-Checa F."/>
        </authorList>
    </citation>
    <scope>NUCLEOTIDE SEQUENCE [LARGE SCALE GENOMIC DNA]</scope>
    <source>
        <strain evidence="1 2">A21</strain>
    </source>
</reference>
<sequence>MAKLHLIKLSVGSESVDSLIQWQSSTRAKGPDGLPRHITRMWPKREAELLEGGSIYWVVQGLVQCRQRLVRFDEVIGNDGIRRCAFVLDTEVIRTSSAPKRPFQGWRYLKPEDAPADLPAHRQEEDDLPADLSAALADIGVL</sequence>
<gene>
    <name evidence="1" type="ORF">FDP25_13735</name>
</gene>
<proteinExistence type="predicted"/>
<dbReference type="AlphaFoldDB" id="A0A844CWN2"/>
<dbReference type="InterPro" id="IPR008320">
    <property type="entry name" value="UCP032025"/>
</dbReference>
<dbReference type="PIRSF" id="PIRSF032025">
    <property type="entry name" value="UCP032025"/>
    <property type="match status" value="1"/>
</dbReference>
<protein>
    <submittedName>
        <fullName evidence="1">DUF1489 family protein</fullName>
    </submittedName>
</protein>
<dbReference type="Pfam" id="PF07370">
    <property type="entry name" value="DUF1489"/>
    <property type="match status" value="1"/>
</dbReference>
<dbReference type="EMBL" id="SZWE01000001">
    <property type="protein sequence ID" value="MRU16499.1"/>
    <property type="molecule type" value="Genomic_DNA"/>
</dbReference>
<accession>A0A844CWN2</accession>
<organism evidence="1 2">
    <name type="scientific">Roseovarius bejariae</name>
    <dbReference type="NCBI Taxonomy" id="2576383"/>
    <lineage>
        <taxon>Bacteria</taxon>
        <taxon>Pseudomonadati</taxon>
        <taxon>Pseudomonadota</taxon>
        <taxon>Alphaproteobacteria</taxon>
        <taxon>Rhodobacterales</taxon>
        <taxon>Roseobacteraceae</taxon>
        <taxon>Roseovarius</taxon>
    </lineage>
</organism>
<comment type="caution">
    <text evidence="1">The sequence shown here is derived from an EMBL/GenBank/DDBJ whole genome shotgun (WGS) entry which is preliminary data.</text>
</comment>
<evidence type="ECO:0000313" key="1">
    <source>
        <dbReference type="EMBL" id="MRU16499.1"/>
    </source>
</evidence>
<evidence type="ECO:0000313" key="2">
    <source>
        <dbReference type="Proteomes" id="UP000564704"/>
    </source>
</evidence>
<dbReference type="RefSeq" id="WP_154152845.1">
    <property type="nucleotide sequence ID" value="NZ_SZWE01000001.1"/>
</dbReference>
<keyword evidence="2" id="KW-1185">Reference proteome</keyword>